<feature type="coiled-coil region" evidence="1">
    <location>
        <begin position="97"/>
        <end position="167"/>
    </location>
</feature>
<feature type="signal peptide" evidence="2">
    <location>
        <begin position="1"/>
        <end position="21"/>
    </location>
</feature>
<sequence length="308" mass="33206">MNKQKLLCFFLSLCLSSPLWAGKGKSSGDNLPQGRPFQIIQEEITQLTQRMEGVESAITQINSDIAGLSSRVSDNTDAIEELINSDAALRADLDGLAQQYQADYDDVQARIAALQSDVDGLRSDLAAARFDLEAQIENGDAGLLALITTLESELDNAMSSMQTLEGLQNDLAAQIAGLRLQADALSGRVDTLEGYHVTYPTACDTGTDPGTNSPWVVCEADENRAWISADNGGRYHAELICLELGYRTVGVWGGTCGSVCGFCQGPTSCENTGLTPEQRDTRSWNNYNGGTDALGPMIHRTVQWTCVQ</sequence>
<organism evidence="3 4">
    <name type="scientific">Litorivivens lipolytica</name>
    <dbReference type="NCBI Taxonomy" id="1524264"/>
    <lineage>
        <taxon>Bacteria</taxon>
        <taxon>Pseudomonadati</taxon>
        <taxon>Pseudomonadota</taxon>
        <taxon>Gammaproteobacteria</taxon>
        <taxon>Litorivivens</taxon>
    </lineage>
</organism>
<protein>
    <submittedName>
        <fullName evidence="3">Putative nucleic acid-binding Zn-ribbon protein</fullName>
    </submittedName>
</protein>
<keyword evidence="4" id="KW-1185">Reference proteome</keyword>
<evidence type="ECO:0000256" key="1">
    <source>
        <dbReference type="SAM" id="Coils"/>
    </source>
</evidence>
<comment type="caution">
    <text evidence="3">The sequence shown here is derived from an EMBL/GenBank/DDBJ whole genome shotgun (WGS) entry which is preliminary data.</text>
</comment>
<evidence type="ECO:0000313" key="3">
    <source>
        <dbReference type="EMBL" id="MBB3047581.1"/>
    </source>
</evidence>
<dbReference type="SUPFAM" id="SSF58100">
    <property type="entry name" value="Bacterial hemolysins"/>
    <property type="match status" value="1"/>
</dbReference>
<dbReference type="RefSeq" id="WP_183410353.1">
    <property type="nucleotide sequence ID" value="NZ_JACHWY010000002.1"/>
</dbReference>
<feature type="chain" id="PRO_5031172375" evidence="2">
    <location>
        <begin position="22"/>
        <end position="308"/>
    </location>
</feature>
<dbReference type="Proteomes" id="UP000537130">
    <property type="component" value="Unassembled WGS sequence"/>
</dbReference>
<gene>
    <name evidence="3" type="ORF">FHR99_001847</name>
</gene>
<dbReference type="AlphaFoldDB" id="A0A7W4Z758"/>
<dbReference type="EMBL" id="JACHWY010000002">
    <property type="protein sequence ID" value="MBB3047581.1"/>
    <property type="molecule type" value="Genomic_DNA"/>
</dbReference>
<dbReference type="Gene3D" id="1.20.5.340">
    <property type="match status" value="1"/>
</dbReference>
<name>A0A7W4Z758_9GAMM</name>
<accession>A0A7W4Z758</accession>
<evidence type="ECO:0000256" key="2">
    <source>
        <dbReference type="SAM" id="SignalP"/>
    </source>
</evidence>
<proteinExistence type="predicted"/>
<reference evidence="3 4" key="1">
    <citation type="submission" date="2020-08" db="EMBL/GenBank/DDBJ databases">
        <title>Genomic Encyclopedia of Type Strains, Phase III (KMG-III): the genomes of soil and plant-associated and newly described type strains.</title>
        <authorList>
            <person name="Whitman W."/>
        </authorList>
    </citation>
    <scope>NUCLEOTIDE SEQUENCE [LARGE SCALE GENOMIC DNA]</scope>
    <source>
        <strain evidence="3 4">CECT 8654</strain>
    </source>
</reference>
<evidence type="ECO:0000313" key="4">
    <source>
        <dbReference type="Proteomes" id="UP000537130"/>
    </source>
</evidence>
<keyword evidence="1" id="KW-0175">Coiled coil</keyword>
<keyword evidence="2" id="KW-0732">Signal</keyword>